<evidence type="ECO:0000256" key="1">
    <source>
        <dbReference type="SAM" id="MobiDB-lite"/>
    </source>
</evidence>
<evidence type="ECO:0000259" key="3">
    <source>
        <dbReference type="PROSITE" id="PS50004"/>
    </source>
</evidence>
<name>A0A9X0D1H2_9CNID</name>
<organism evidence="4 5">
    <name type="scientific">Desmophyllum pertusum</name>
    <dbReference type="NCBI Taxonomy" id="174260"/>
    <lineage>
        <taxon>Eukaryota</taxon>
        <taxon>Metazoa</taxon>
        <taxon>Cnidaria</taxon>
        <taxon>Anthozoa</taxon>
        <taxon>Hexacorallia</taxon>
        <taxon>Scleractinia</taxon>
        <taxon>Caryophylliina</taxon>
        <taxon>Caryophylliidae</taxon>
        <taxon>Desmophyllum</taxon>
    </lineage>
</organism>
<dbReference type="Gene3D" id="2.60.40.150">
    <property type="entry name" value="C2 domain"/>
    <property type="match status" value="2"/>
</dbReference>
<protein>
    <recommendedName>
        <fullName evidence="3">C2 domain-containing protein</fullName>
    </recommendedName>
</protein>
<dbReference type="GO" id="GO:0070382">
    <property type="term" value="C:exocytic vesicle"/>
    <property type="evidence" value="ECO:0007669"/>
    <property type="project" value="TreeGrafter"/>
</dbReference>
<dbReference type="GO" id="GO:0030276">
    <property type="term" value="F:clathrin binding"/>
    <property type="evidence" value="ECO:0007669"/>
    <property type="project" value="TreeGrafter"/>
</dbReference>
<accession>A0A9X0D1H2</accession>
<dbReference type="GO" id="GO:0005544">
    <property type="term" value="F:calcium-dependent phospholipid binding"/>
    <property type="evidence" value="ECO:0007669"/>
    <property type="project" value="TreeGrafter"/>
</dbReference>
<dbReference type="PANTHER" id="PTHR10024:SF344">
    <property type="entry name" value="SYNAPTOTAGMIN-7"/>
    <property type="match status" value="1"/>
</dbReference>
<dbReference type="GO" id="GO:0001786">
    <property type="term" value="F:phosphatidylserine binding"/>
    <property type="evidence" value="ECO:0007669"/>
    <property type="project" value="TreeGrafter"/>
</dbReference>
<feature type="domain" description="C2" evidence="3">
    <location>
        <begin position="236"/>
        <end position="354"/>
    </location>
</feature>
<keyword evidence="5" id="KW-1185">Reference proteome</keyword>
<dbReference type="GO" id="GO:0006906">
    <property type="term" value="P:vesicle fusion"/>
    <property type="evidence" value="ECO:0007669"/>
    <property type="project" value="TreeGrafter"/>
</dbReference>
<dbReference type="SUPFAM" id="SSF49562">
    <property type="entry name" value="C2 domain (Calcium/lipid-binding domain, CaLB)"/>
    <property type="match status" value="2"/>
</dbReference>
<dbReference type="GO" id="GO:0098793">
    <property type="term" value="C:presynapse"/>
    <property type="evidence" value="ECO:0007669"/>
    <property type="project" value="GOC"/>
</dbReference>
<dbReference type="Proteomes" id="UP001163046">
    <property type="component" value="Unassembled WGS sequence"/>
</dbReference>
<dbReference type="InterPro" id="IPR035892">
    <property type="entry name" value="C2_domain_sf"/>
</dbReference>
<feature type="domain" description="C2" evidence="3">
    <location>
        <begin position="98"/>
        <end position="220"/>
    </location>
</feature>
<dbReference type="AlphaFoldDB" id="A0A9X0D1H2"/>
<dbReference type="GO" id="GO:0048791">
    <property type="term" value="P:calcium ion-regulated exocytosis of neurotransmitter"/>
    <property type="evidence" value="ECO:0007669"/>
    <property type="project" value="TreeGrafter"/>
</dbReference>
<comment type="caution">
    <text evidence="4">The sequence shown here is derived from an EMBL/GenBank/DDBJ whole genome shotgun (WGS) entry which is preliminary data.</text>
</comment>
<evidence type="ECO:0000313" key="5">
    <source>
        <dbReference type="Proteomes" id="UP001163046"/>
    </source>
</evidence>
<dbReference type="Pfam" id="PF00168">
    <property type="entry name" value="C2"/>
    <property type="match status" value="2"/>
</dbReference>
<dbReference type="OrthoDB" id="5915960at2759"/>
<dbReference type="PROSITE" id="PS50004">
    <property type="entry name" value="C2"/>
    <property type="match status" value="2"/>
</dbReference>
<keyword evidence="2" id="KW-0812">Transmembrane</keyword>
<dbReference type="PANTHER" id="PTHR10024">
    <property type="entry name" value="SYNAPTOTAGMIN"/>
    <property type="match status" value="1"/>
</dbReference>
<keyword evidence="2" id="KW-0472">Membrane</keyword>
<reference evidence="4" key="1">
    <citation type="submission" date="2023-01" db="EMBL/GenBank/DDBJ databases">
        <title>Genome assembly of the deep-sea coral Lophelia pertusa.</title>
        <authorList>
            <person name="Herrera S."/>
            <person name="Cordes E."/>
        </authorList>
    </citation>
    <scope>NUCLEOTIDE SEQUENCE</scope>
    <source>
        <strain evidence="4">USNM1676648</strain>
        <tissue evidence="4">Polyp</tissue>
    </source>
</reference>
<dbReference type="GO" id="GO:0000149">
    <property type="term" value="F:SNARE binding"/>
    <property type="evidence" value="ECO:0007669"/>
    <property type="project" value="TreeGrafter"/>
</dbReference>
<feature type="transmembrane region" description="Helical" evidence="2">
    <location>
        <begin position="6"/>
        <end position="25"/>
    </location>
</feature>
<dbReference type="GO" id="GO:0005886">
    <property type="term" value="C:plasma membrane"/>
    <property type="evidence" value="ECO:0007669"/>
    <property type="project" value="TreeGrafter"/>
</dbReference>
<dbReference type="EMBL" id="MU825904">
    <property type="protein sequence ID" value="KAJ7383201.1"/>
    <property type="molecule type" value="Genomic_DNA"/>
</dbReference>
<dbReference type="GO" id="GO:0030424">
    <property type="term" value="C:axon"/>
    <property type="evidence" value="ECO:0007669"/>
    <property type="project" value="TreeGrafter"/>
</dbReference>
<dbReference type="GO" id="GO:0005509">
    <property type="term" value="F:calcium ion binding"/>
    <property type="evidence" value="ECO:0007669"/>
    <property type="project" value="TreeGrafter"/>
</dbReference>
<dbReference type="InterPro" id="IPR000008">
    <property type="entry name" value="C2_dom"/>
</dbReference>
<proteinExistence type="predicted"/>
<dbReference type="SMART" id="SM00239">
    <property type="entry name" value="C2"/>
    <property type="match status" value="2"/>
</dbReference>
<sequence length="373" mass="42523">MLVILAVVGGISSASIAIFVCTFAFRCRGRRANKKNSNSKEKRLESQPILSDGSSQSTELENEPNKGNVSPCSSCRKVSTFYSPCECDMISAQNVDAKPCQVQFSLYYNFHDSRLFINIMCVLNVPLRWYGKHPPTQVRFQLLPDDSNIYRTEIKSNTGEPIFNETFEFIGYSENELMELTLRLGLYAFDKFSRGKIIGYTDVRFNLEKFHPSEPTIIWRNLLPKSQTRGRSLSFTRGEIHISLRYEANRQRLNVIVLKATNLMKTSKFINTAPYVCVMLNANGAMLETRQTKKTRGINAVWNQGFLFDVDGETIDEYSITIKVMNHDLLTTDEVIGELTLGPQCDGSGKEHWDEAMAKRYTRREVAMTHILL</sequence>
<dbReference type="CDD" id="cd00276">
    <property type="entry name" value="C2B_Synaptotagmin"/>
    <property type="match status" value="1"/>
</dbReference>
<evidence type="ECO:0000256" key="2">
    <source>
        <dbReference type="SAM" id="Phobius"/>
    </source>
</evidence>
<evidence type="ECO:0000313" key="4">
    <source>
        <dbReference type="EMBL" id="KAJ7383201.1"/>
    </source>
</evidence>
<feature type="compositionally biased region" description="Polar residues" evidence="1">
    <location>
        <begin position="48"/>
        <end position="73"/>
    </location>
</feature>
<feature type="region of interest" description="Disordered" evidence="1">
    <location>
        <begin position="36"/>
        <end position="73"/>
    </location>
</feature>
<gene>
    <name evidence="4" type="ORF">OS493_029999</name>
</gene>
<keyword evidence="2" id="KW-1133">Transmembrane helix</keyword>